<reference evidence="2 3" key="2">
    <citation type="journal article" date="2019" name="G3 (Bethesda)">
        <title>Hybrid Assembly of the Genome of the Entomopathogenic Nematode Steinernema carpocapsae Identifies the X-Chromosome.</title>
        <authorList>
            <person name="Serra L."/>
            <person name="Macchietto M."/>
            <person name="Macias-Munoz A."/>
            <person name="McGill C.J."/>
            <person name="Rodriguez I.M."/>
            <person name="Rodriguez B."/>
            <person name="Murad R."/>
            <person name="Mortazavi A."/>
        </authorList>
    </citation>
    <scope>NUCLEOTIDE SEQUENCE [LARGE SCALE GENOMIC DNA]</scope>
    <source>
        <strain evidence="2 3">ALL</strain>
    </source>
</reference>
<comment type="caution">
    <text evidence="2">The sequence shown here is derived from an EMBL/GenBank/DDBJ whole genome shotgun (WGS) entry which is preliminary data.</text>
</comment>
<evidence type="ECO:0000256" key="1">
    <source>
        <dbReference type="SAM" id="MobiDB-lite"/>
    </source>
</evidence>
<feature type="compositionally biased region" description="Basic residues" evidence="1">
    <location>
        <begin position="77"/>
        <end position="91"/>
    </location>
</feature>
<dbReference type="EMBL" id="CM016762">
    <property type="protein sequence ID" value="TMS39493.1"/>
    <property type="molecule type" value="Genomic_DNA"/>
</dbReference>
<protein>
    <submittedName>
        <fullName evidence="2">Uncharacterized protein</fullName>
    </submittedName>
</protein>
<evidence type="ECO:0000313" key="3">
    <source>
        <dbReference type="Proteomes" id="UP000298663"/>
    </source>
</evidence>
<reference evidence="2 3" key="1">
    <citation type="journal article" date="2015" name="Genome Biol.">
        <title>Comparative genomics of Steinernema reveals deeply conserved gene regulatory networks.</title>
        <authorList>
            <person name="Dillman A.R."/>
            <person name="Macchietto M."/>
            <person name="Porter C.F."/>
            <person name="Rogers A."/>
            <person name="Williams B."/>
            <person name="Antoshechkin I."/>
            <person name="Lee M.M."/>
            <person name="Goodwin Z."/>
            <person name="Lu X."/>
            <person name="Lewis E.E."/>
            <person name="Goodrich-Blair H."/>
            <person name="Stock S.P."/>
            <person name="Adams B.J."/>
            <person name="Sternberg P.W."/>
            <person name="Mortazavi A."/>
        </authorList>
    </citation>
    <scope>NUCLEOTIDE SEQUENCE [LARGE SCALE GENOMIC DNA]</scope>
    <source>
        <strain evidence="2 3">ALL</strain>
    </source>
</reference>
<feature type="compositionally biased region" description="Polar residues" evidence="1">
    <location>
        <begin position="20"/>
        <end position="46"/>
    </location>
</feature>
<feature type="region of interest" description="Disordered" evidence="1">
    <location>
        <begin position="1"/>
        <end position="91"/>
    </location>
</feature>
<evidence type="ECO:0000313" key="2">
    <source>
        <dbReference type="EMBL" id="TMS39493.1"/>
    </source>
</evidence>
<proteinExistence type="predicted"/>
<dbReference type="EMBL" id="AZBU02000001">
    <property type="protein sequence ID" value="TMS39493.1"/>
    <property type="molecule type" value="Genomic_DNA"/>
</dbReference>
<organism evidence="2 3">
    <name type="scientific">Steinernema carpocapsae</name>
    <name type="common">Entomopathogenic nematode</name>
    <dbReference type="NCBI Taxonomy" id="34508"/>
    <lineage>
        <taxon>Eukaryota</taxon>
        <taxon>Metazoa</taxon>
        <taxon>Ecdysozoa</taxon>
        <taxon>Nematoda</taxon>
        <taxon>Chromadorea</taxon>
        <taxon>Rhabditida</taxon>
        <taxon>Tylenchina</taxon>
        <taxon>Panagrolaimomorpha</taxon>
        <taxon>Strongyloidoidea</taxon>
        <taxon>Steinernematidae</taxon>
        <taxon>Steinernema</taxon>
    </lineage>
</organism>
<feature type="compositionally biased region" description="Basic and acidic residues" evidence="1">
    <location>
        <begin position="55"/>
        <end position="68"/>
    </location>
</feature>
<name>A0A4V6I8V2_STECR</name>
<dbReference type="Proteomes" id="UP000298663">
    <property type="component" value="Chromosome X"/>
</dbReference>
<sequence length="91" mass="10259">MSPASNIPVLKNSRDPPKDSTPQVSGNTQTPSTYRSCGSCVDSSAEQLGANCAPAKEEQNRLEEEASRKRGQQMQKDRRKLMHRRRNRWST</sequence>
<keyword evidence="3" id="KW-1185">Reference proteome</keyword>
<dbReference type="AlphaFoldDB" id="A0A4V6I8V2"/>
<accession>A0A4V6I8V2</accession>
<gene>
    <name evidence="2" type="ORF">L596_006006</name>
</gene>